<organism evidence="1 2">
    <name type="scientific">Smittium mucronatum</name>
    <dbReference type="NCBI Taxonomy" id="133383"/>
    <lineage>
        <taxon>Eukaryota</taxon>
        <taxon>Fungi</taxon>
        <taxon>Fungi incertae sedis</taxon>
        <taxon>Zoopagomycota</taxon>
        <taxon>Kickxellomycotina</taxon>
        <taxon>Harpellomycetes</taxon>
        <taxon>Harpellales</taxon>
        <taxon>Legeriomycetaceae</taxon>
        <taxon>Smittium</taxon>
    </lineage>
</organism>
<dbReference type="STRING" id="133383.A0A1R0GR06"/>
<dbReference type="EMBL" id="LSSL01004638">
    <property type="protein sequence ID" value="OLY79310.1"/>
    <property type="molecule type" value="Genomic_DNA"/>
</dbReference>
<reference evidence="1 2" key="1">
    <citation type="journal article" date="2016" name="Mol. Biol. Evol.">
        <title>Genome-Wide Survey of Gut Fungi (Harpellales) Reveals the First Horizontally Transferred Ubiquitin Gene from a Mosquito Host.</title>
        <authorList>
            <person name="Wang Y."/>
            <person name="White M.M."/>
            <person name="Kvist S."/>
            <person name="Moncalvo J.M."/>
        </authorList>
    </citation>
    <scope>NUCLEOTIDE SEQUENCE [LARGE SCALE GENOMIC DNA]</scope>
    <source>
        <strain evidence="1 2">ALG-7-W6</strain>
    </source>
</reference>
<evidence type="ECO:0000313" key="1">
    <source>
        <dbReference type="EMBL" id="OLY79310.1"/>
    </source>
</evidence>
<dbReference type="InterPro" id="IPR043131">
    <property type="entry name" value="BCAT-like_N"/>
</dbReference>
<comment type="caution">
    <text evidence="1">The sequence shown here is derived from an EMBL/GenBank/DDBJ whole genome shotgun (WGS) entry which is preliminary data.</text>
</comment>
<dbReference type="Gene3D" id="3.30.470.10">
    <property type="match status" value="1"/>
</dbReference>
<name>A0A1R0GR06_9FUNG</name>
<protein>
    <recommendedName>
        <fullName evidence="3">Aminodeoxychorismate lyase</fullName>
    </recommendedName>
</protein>
<dbReference type="SUPFAM" id="SSF56752">
    <property type="entry name" value="D-aminoacid aminotransferase-like PLP-dependent enzymes"/>
    <property type="match status" value="1"/>
</dbReference>
<dbReference type="Proteomes" id="UP000187455">
    <property type="component" value="Unassembled WGS sequence"/>
</dbReference>
<evidence type="ECO:0008006" key="3">
    <source>
        <dbReference type="Google" id="ProtNLM"/>
    </source>
</evidence>
<accession>A0A1R0GR06</accession>
<proteinExistence type="predicted"/>
<dbReference type="InterPro" id="IPR036038">
    <property type="entry name" value="Aminotransferase-like"/>
</dbReference>
<gene>
    <name evidence="1" type="ORF">AYI68_g6622</name>
</gene>
<dbReference type="GO" id="GO:0003824">
    <property type="term" value="F:catalytic activity"/>
    <property type="evidence" value="ECO:0007669"/>
    <property type="project" value="InterPro"/>
</dbReference>
<dbReference type="OrthoDB" id="64220at2759"/>
<keyword evidence="2" id="KW-1185">Reference proteome</keyword>
<evidence type="ECO:0000313" key="2">
    <source>
        <dbReference type="Proteomes" id="UP000187455"/>
    </source>
</evidence>
<dbReference type="AlphaFoldDB" id="A0A1R0GR06"/>
<sequence>MDSYCTECVPGVNSVPFSKRKHSIPENFFLLETTIKHENESEIFLLDKHIARMLDSARYFNEYWSDSSNLNFNPPFSDIPDKEVIRSLVIDQVQKLVAENGSPGSFRVRFLMDIHSKLSVTVSPEPKHPGTDTLT</sequence>